<gene>
    <name evidence="1" type="ORF">OSSY52_18300</name>
</gene>
<accession>A0A7G1GC35</accession>
<dbReference type="SUPFAM" id="SSF75138">
    <property type="entry name" value="HprK N-terminal domain-like"/>
    <property type="match status" value="1"/>
</dbReference>
<evidence type="ECO:0008006" key="3">
    <source>
        <dbReference type="Google" id="ProtNLM"/>
    </source>
</evidence>
<dbReference type="Proteomes" id="UP000516361">
    <property type="component" value="Chromosome"/>
</dbReference>
<dbReference type="EMBL" id="AP018712">
    <property type="protein sequence ID" value="BBE31689.1"/>
    <property type="molecule type" value="Genomic_DNA"/>
</dbReference>
<dbReference type="Gene3D" id="3.40.1390.20">
    <property type="entry name" value="HprK N-terminal domain-like"/>
    <property type="match status" value="1"/>
</dbReference>
<name>A0A7G1GC35_9BACT</name>
<dbReference type="InterPro" id="IPR028979">
    <property type="entry name" value="Ser_kin/Pase_Hpr-like_N_sf"/>
</dbReference>
<reference evidence="1 2" key="1">
    <citation type="submission" date="2018-06" db="EMBL/GenBank/DDBJ databases">
        <title>Genome sequencing of Oceanotoga sp. sy52.</title>
        <authorList>
            <person name="Mori K."/>
        </authorList>
    </citation>
    <scope>NUCLEOTIDE SEQUENCE [LARGE SCALE GENOMIC DNA]</scope>
    <source>
        <strain evidence="2">sy52</strain>
    </source>
</reference>
<evidence type="ECO:0000313" key="1">
    <source>
        <dbReference type="EMBL" id="BBE31689.1"/>
    </source>
</evidence>
<proteinExistence type="predicted"/>
<dbReference type="AlphaFoldDB" id="A0A7G1GC35"/>
<sequence>MGMIALKIIEISKLLKAKKIYLTPNVENFKIKYAGAGDLMSDVLAFSKEDMLLITGLVSPQTITTAAVIGAKVILFVRGKKISDKVIEMAKDLDISILKTDLSMYVACSMLFNNGIKDAMGTDLGIEI</sequence>
<keyword evidence="2" id="KW-1185">Reference proteome</keyword>
<protein>
    <recommendedName>
        <fullName evidence="3">DRTGG domain-containing protein</fullName>
    </recommendedName>
</protein>
<dbReference type="InParanoid" id="A0A7G1GC35"/>
<evidence type="ECO:0000313" key="2">
    <source>
        <dbReference type="Proteomes" id="UP000516361"/>
    </source>
</evidence>
<dbReference type="KEGG" id="ocy:OSSY52_18300"/>
<organism evidence="1 2">
    <name type="scientific">Tepiditoga spiralis</name>
    <dbReference type="NCBI Taxonomy" id="2108365"/>
    <lineage>
        <taxon>Bacteria</taxon>
        <taxon>Thermotogati</taxon>
        <taxon>Thermotogota</taxon>
        <taxon>Thermotogae</taxon>
        <taxon>Petrotogales</taxon>
        <taxon>Petrotogaceae</taxon>
        <taxon>Tepiditoga</taxon>
    </lineage>
</organism>